<evidence type="ECO:0000256" key="8">
    <source>
        <dbReference type="ARBA" id="ARBA00023136"/>
    </source>
</evidence>
<keyword evidence="8 9" id="KW-0472">Membrane</keyword>
<dbReference type="GO" id="GO:0032217">
    <property type="term" value="F:riboflavin transmembrane transporter activity"/>
    <property type="evidence" value="ECO:0007669"/>
    <property type="project" value="UniProtKB-UniRule"/>
</dbReference>
<gene>
    <name evidence="10" type="ORF">HDID_LOCUS5358</name>
</gene>
<dbReference type="Pfam" id="PF06237">
    <property type="entry name" value="SLC52_ribofla_tr"/>
    <property type="match status" value="1"/>
</dbReference>
<evidence type="ECO:0000256" key="5">
    <source>
        <dbReference type="ARBA" id="ARBA00022475"/>
    </source>
</evidence>
<feature type="transmembrane region" description="Helical" evidence="9">
    <location>
        <begin position="70"/>
        <end position="92"/>
    </location>
</feature>
<evidence type="ECO:0000313" key="12">
    <source>
        <dbReference type="WBParaSite" id="HDID_0000536001-mRNA-1"/>
    </source>
</evidence>
<evidence type="ECO:0000256" key="9">
    <source>
        <dbReference type="RuleBase" id="RU368035"/>
    </source>
</evidence>
<comment type="catalytic activity">
    <reaction evidence="1 9">
        <text>riboflavin(in) = riboflavin(out)</text>
        <dbReference type="Rhea" id="RHEA:35015"/>
        <dbReference type="ChEBI" id="CHEBI:57986"/>
    </reaction>
</comment>
<dbReference type="GO" id="GO:0005886">
    <property type="term" value="C:plasma membrane"/>
    <property type="evidence" value="ECO:0007669"/>
    <property type="project" value="UniProtKB-SubCell"/>
</dbReference>
<keyword evidence="7 9" id="KW-1133">Transmembrane helix</keyword>
<dbReference type="AlphaFoldDB" id="A0A0R3SK95"/>
<dbReference type="Proteomes" id="UP000274504">
    <property type="component" value="Unassembled WGS sequence"/>
</dbReference>
<comment type="caution">
    <text evidence="9">Lacks conserved residue(s) required for the propagation of feature annotation.</text>
</comment>
<reference evidence="12" key="1">
    <citation type="submission" date="2017-02" db="UniProtKB">
        <authorList>
            <consortium name="WormBaseParasite"/>
        </authorList>
    </citation>
    <scope>IDENTIFICATION</scope>
</reference>
<evidence type="ECO:0000256" key="3">
    <source>
        <dbReference type="ARBA" id="ARBA00006366"/>
    </source>
</evidence>
<evidence type="ECO:0000256" key="1">
    <source>
        <dbReference type="ARBA" id="ARBA00000215"/>
    </source>
</evidence>
<keyword evidence="4 9" id="KW-0813">Transport</keyword>
<keyword evidence="5 9" id="KW-1003">Cell membrane</keyword>
<protein>
    <recommendedName>
        <fullName evidence="9">Riboflavin transporter</fullName>
    </recommendedName>
</protein>
<feature type="transmembrane region" description="Helical" evidence="9">
    <location>
        <begin position="30"/>
        <end position="50"/>
    </location>
</feature>
<comment type="subcellular location">
    <subcellularLocation>
        <location evidence="2 9">Cell membrane</location>
        <topology evidence="2 9">Multi-pass membrane protein</topology>
    </subcellularLocation>
</comment>
<sequence length="164" mass="18087">MDSVEESNQETRVTLRRDQSKMSLIIGSRLAIILSTICLIGTLFAAYIIYLAAASPSPPKIGGAGPAFSIIAWILMTAAFNIQNTWITLHLVKYGTQRNLRTLGIASQIGSQIGQRYFRGNFRFRTQHEITKANCYVGPSYCTLVDFGVASLYTANLSDLNVMD</sequence>
<dbReference type="WBParaSite" id="HDID_0000536001-mRNA-1">
    <property type="protein sequence ID" value="HDID_0000536001-mRNA-1"/>
    <property type="gene ID" value="HDID_0000536001"/>
</dbReference>
<comment type="similarity">
    <text evidence="3 9">Belongs to the riboflavin transporter family.</text>
</comment>
<evidence type="ECO:0000256" key="6">
    <source>
        <dbReference type="ARBA" id="ARBA00022692"/>
    </source>
</evidence>
<name>A0A0R3SK95_HYMDI</name>
<evidence type="ECO:0000256" key="4">
    <source>
        <dbReference type="ARBA" id="ARBA00022448"/>
    </source>
</evidence>
<evidence type="ECO:0000313" key="11">
    <source>
        <dbReference type="Proteomes" id="UP000274504"/>
    </source>
</evidence>
<organism evidence="12">
    <name type="scientific">Hymenolepis diminuta</name>
    <name type="common">Rat tapeworm</name>
    <dbReference type="NCBI Taxonomy" id="6216"/>
    <lineage>
        <taxon>Eukaryota</taxon>
        <taxon>Metazoa</taxon>
        <taxon>Spiralia</taxon>
        <taxon>Lophotrochozoa</taxon>
        <taxon>Platyhelminthes</taxon>
        <taxon>Cestoda</taxon>
        <taxon>Eucestoda</taxon>
        <taxon>Cyclophyllidea</taxon>
        <taxon>Hymenolepididae</taxon>
        <taxon>Hymenolepis</taxon>
    </lineage>
</organism>
<accession>A0A0R3SK95</accession>
<evidence type="ECO:0000256" key="7">
    <source>
        <dbReference type="ARBA" id="ARBA00022989"/>
    </source>
</evidence>
<keyword evidence="6 9" id="KW-0812">Transmembrane</keyword>
<dbReference type="OrthoDB" id="9995836at2759"/>
<dbReference type="EMBL" id="UYSG01002689">
    <property type="protein sequence ID" value="VDL57676.1"/>
    <property type="molecule type" value="Genomic_DNA"/>
</dbReference>
<reference evidence="10 11" key="2">
    <citation type="submission" date="2018-11" db="EMBL/GenBank/DDBJ databases">
        <authorList>
            <consortium name="Pathogen Informatics"/>
        </authorList>
    </citation>
    <scope>NUCLEOTIDE SEQUENCE [LARGE SCALE GENOMIC DNA]</scope>
</reference>
<evidence type="ECO:0000256" key="2">
    <source>
        <dbReference type="ARBA" id="ARBA00004651"/>
    </source>
</evidence>
<evidence type="ECO:0000313" key="10">
    <source>
        <dbReference type="EMBL" id="VDL57676.1"/>
    </source>
</evidence>
<dbReference type="InterPro" id="IPR009357">
    <property type="entry name" value="Riboflavin_transptr"/>
</dbReference>
<proteinExistence type="inferred from homology"/>
<comment type="function">
    <text evidence="9">Plasma membrane transporter mediating the uptake by cells of the water soluble vitamin B2/riboflavin that plays a key role in biochemical oxidation-reduction reactions of the carbohydrate, lipid, and amino acid metabolism.</text>
</comment>